<dbReference type="PANTHER" id="PTHR24198:SF165">
    <property type="entry name" value="ANKYRIN REPEAT-CONTAINING PROTEIN-RELATED"/>
    <property type="match status" value="1"/>
</dbReference>
<dbReference type="AlphaFoldDB" id="A0AAI9X4T3"/>
<comment type="caution">
    <text evidence="10">The sequence shown here is derived from an EMBL/GenBank/DDBJ whole genome shotgun (WGS) entry which is preliminary data.</text>
</comment>
<feature type="repeat" description="ANK" evidence="7">
    <location>
        <begin position="256"/>
        <end position="277"/>
    </location>
</feature>
<evidence type="ECO:0000256" key="7">
    <source>
        <dbReference type="PROSITE-ProRule" id="PRU00023"/>
    </source>
</evidence>
<accession>A0AAI9X4T3</accession>
<keyword evidence="3" id="KW-0677">Repeat</keyword>
<dbReference type="Gene3D" id="1.25.40.20">
    <property type="entry name" value="Ankyrin repeat-containing domain"/>
    <property type="match status" value="2"/>
</dbReference>
<dbReference type="GO" id="GO:0016020">
    <property type="term" value="C:membrane"/>
    <property type="evidence" value="ECO:0007669"/>
    <property type="project" value="UniProtKB-SubCell"/>
</dbReference>
<feature type="region of interest" description="Disordered" evidence="8">
    <location>
        <begin position="693"/>
        <end position="724"/>
    </location>
</feature>
<dbReference type="Pfam" id="PF12796">
    <property type="entry name" value="Ank_2"/>
    <property type="match status" value="1"/>
</dbReference>
<reference evidence="10" key="2">
    <citation type="journal article" date="2016" name="Fungal Biol.">
        <title>Ochratoxin A production by Penicillium thymicola.</title>
        <authorList>
            <person name="Nguyen H.D.T."/>
            <person name="McMullin D.R."/>
            <person name="Ponomareva E."/>
            <person name="Riley R."/>
            <person name="Pomraning K.R."/>
            <person name="Baker S.E."/>
            <person name="Seifert K.A."/>
        </authorList>
    </citation>
    <scope>NUCLEOTIDE SEQUENCE</scope>
    <source>
        <strain evidence="10">DAOM 180753</strain>
    </source>
</reference>
<organism evidence="10 11">
    <name type="scientific">Penicillium thymicola</name>
    <dbReference type="NCBI Taxonomy" id="293382"/>
    <lineage>
        <taxon>Eukaryota</taxon>
        <taxon>Fungi</taxon>
        <taxon>Dikarya</taxon>
        <taxon>Ascomycota</taxon>
        <taxon>Pezizomycotina</taxon>
        <taxon>Eurotiomycetes</taxon>
        <taxon>Eurotiomycetidae</taxon>
        <taxon>Eurotiales</taxon>
        <taxon>Aspergillaceae</taxon>
        <taxon>Penicillium</taxon>
    </lineage>
</organism>
<feature type="region of interest" description="Disordered" evidence="8">
    <location>
        <begin position="749"/>
        <end position="770"/>
    </location>
</feature>
<feature type="transmembrane region" description="Helical" evidence="9">
    <location>
        <begin position="1066"/>
        <end position="1087"/>
    </location>
</feature>
<evidence type="ECO:0000256" key="3">
    <source>
        <dbReference type="ARBA" id="ARBA00022737"/>
    </source>
</evidence>
<evidence type="ECO:0000256" key="5">
    <source>
        <dbReference type="ARBA" id="ARBA00023043"/>
    </source>
</evidence>
<dbReference type="EMBL" id="LACB01000381">
    <property type="protein sequence ID" value="KAJ9483971.1"/>
    <property type="molecule type" value="Genomic_DNA"/>
</dbReference>
<comment type="subcellular location">
    <subcellularLocation>
        <location evidence="1">Membrane</location>
        <topology evidence="1">Multi-pass membrane protein</topology>
    </subcellularLocation>
</comment>
<keyword evidence="2 9" id="KW-0812">Transmembrane</keyword>
<name>A0AAI9X4T3_PENTH</name>
<dbReference type="SMART" id="SM00248">
    <property type="entry name" value="ANK"/>
    <property type="match status" value="7"/>
</dbReference>
<dbReference type="SUPFAM" id="SSF48403">
    <property type="entry name" value="Ankyrin repeat"/>
    <property type="match status" value="1"/>
</dbReference>
<dbReference type="PROSITE" id="PS50297">
    <property type="entry name" value="ANK_REP_REGION"/>
    <property type="match status" value="1"/>
</dbReference>
<dbReference type="InterPro" id="IPR036770">
    <property type="entry name" value="Ankyrin_rpt-contain_sf"/>
</dbReference>
<dbReference type="InterPro" id="IPR045863">
    <property type="entry name" value="CorA_TM1_TM2"/>
</dbReference>
<evidence type="ECO:0000256" key="6">
    <source>
        <dbReference type="ARBA" id="ARBA00023136"/>
    </source>
</evidence>
<sequence length="1197" mass="135554">MGADLTTQDYWTDTALHHAARRGHLSAVKKILAKEPSLLNLKGRGSQTGLISALWSHHLAVAKYLTEQGADVTLEADFRHTALYLACHLGYQEISQLILKSLTFDRSDPHYIKTITVFDERNPPHDTVLMASTTGGRIPIVFQLLGAGIYFPRFPAKDDPFWSCIEEVRLIQPFLSELVDRKPEEINEHGETILYWAILNRQEELFSKCMGKIQSLQTPWERGGASWAHVAALGGHTRILEQLLLNGLCTLAPTDENITPLHLAVKYGHIELVKNILAWLSESPTTYQSVAPGTETEKTAVLRDILHEEDHVLGAIIRKQYDGHTPISLAALGTTETHRQMEVLLWQTIDNYIEKTGLFFKPLNGDAKLVLELAAQFEAPREETYLSRFLKSVPRSDPSATGGLDSFHLAVYHKLPVVVWWLLSNGWYLSGNHIEKGQQTISKWEQDDPVGNIMKEILENPPPLRDHHAWRYDENLPTFQFSSEDYGLLEGTVLDFYHEEHQASIQLKRRSIAAIIYDEGPQKIMKPGRYLDLDSLKTVLSTLGKSSNNIPKKPETTAVLGIQGEPGSEKQRVPDLRWIHVPANNLRCVEELMIRLSQDRQIKNKDHRPWAQFVRKSWAELPAGGNTFYMKPQCLHYKRSETAYDDQASVDAHEKGTDTRANNQSRQISNLGRSALYMPYLFWKKCPVELPRSTDTGPVQQAKGTTVTQTKMTHSPKATSTTQGRRIVHDSMTLDQYYYSSLEDTSTRDKDQVLWRSTDPKLKQAESKSGTGLKLLENQQANDYSQPKDDIRKILIVNQLWLWVLDEKTIITSTTNEIDETESSFLQRVSNNLRAQEKSSSILVENIQELILSTATSFFNKKDVEVLGNKKSPLGVYRAAILNVRDKEAHLFDVFQKSLDDTVTDDENQTNTYKCTNRPPAENKGPGETQNTQQEAGLITRLFNAKHGSWKGRETYNPYGDIAGETELLREVKDICDELNMLKSLSLDQESVWKQIWHDGSNPDATFTYNTPSEVKKEITEMVKEAEFVQKAIDMLLDLKQKQANIVEAEFARKQSEDTAKQSDTIMVFTVVTILFLPASFLTSLLALDISDFPHVGDDVRFEGRMIFPIIFGVSILVSGFFAVIAYNASTLKEYTFGRRKSQKRNIPANLPAELEPPTMRQPKLQIEQLREQLKLGKETKKEGGYGWSVSGGDHIV</sequence>
<keyword evidence="6 9" id="KW-0472">Membrane</keyword>
<reference evidence="10" key="1">
    <citation type="submission" date="2015-06" db="EMBL/GenBank/DDBJ databases">
        <authorList>
            <person name="Nguyen H."/>
        </authorList>
    </citation>
    <scope>NUCLEOTIDE SEQUENCE</scope>
    <source>
        <strain evidence="10">DAOM 180753</strain>
    </source>
</reference>
<evidence type="ECO:0000256" key="9">
    <source>
        <dbReference type="SAM" id="Phobius"/>
    </source>
</evidence>
<dbReference type="Pfam" id="PF00023">
    <property type="entry name" value="Ank"/>
    <property type="match status" value="1"/>
</dbReference>
<dbReference type="PROSITE" id="PS50088">
    <property type="entry name" value="ANK_REPEAT"/>
    <property type="match status" value="1"/>
</dbReference>
<dbReference type="Proteomes" id="UP001227192">
    <property type="component" value="Unassembled WGS sequence"/>
</dbReference>
<feature type="region of interest" description="Disordered" evidence="8">
    <location>
        <begin position="903"/>
        <end position="932"/>
    </location>
</feature>
<proteinExistence type="predicted"/>
<feature type="transmembrane region" description="Helical" evidence="9">
    <location>
        <begin position="1107"/>
        <end position="1127"/>
    </location>
</feature>
<evidence type="ECO:0000256" key="2">
    <source>
        <dbReference type="ARBA" id="ARBA00022692"/>
    </source>
</evidence>
<dbReference type="InterPro" id="IPR002110">
    <property type="entry name" value="Ankyrin_rpt"/>
</dbReference>
<dbReference type="SUPFAM" id="SSF144083">
    <property type="entry name" value="Magnesium transport protein CorA, transmembrane region"/>
    <property type="match status" value="1"/>
</dbReference>
<gene>
    <name evidence="10" type="ORF">VN97_g9428</name>
</gene>
<dbReference type="PANTHER" id="PTHR24198">
    <property type="entry name" value="ANKYRIN REPEAT AND PROTEIN KINASE DOMAIN-CONTAINING PROTEIN"/>
    <property type="match status" value="1"/>
</dbReference>
<evidence type="ECO:0000313" key="10">
    <source>
        <dbReference type="EMBL" id="KAJ9483971.1"/>
    </source>
</evidence>
<keyword evidence="11" id="KW-1185">Reference proteome</keyword>
<evidence type="ECO:0000313" key="11">
    <source>
        <dbReference type="Proteomes" id="UP001227192"/>
    </source>
</evidence>
<protein>
    <recommendedName>
        <fullName evidence="12">Ankyrin repeat protein</fullName>
    </recommendedName>
</protein>
<evidence type="ECO:0000256" key="8">
    <source>
        <dbReference type="SAM" id="MobiDB-lite"/>
    </source>
</evidence>
<feature type="compositionally biased region" description="Basic and acidic residues" evidence="8">
    <location>
        <begin position="749"/>
        <end position="766"/>
    </location>
</feature>
<evidence type="ECO:0000256" key="1">
    <source>
        <dbReference type="ARBA" id="ARBA00004141"/>
    </source>
</evidence>
<dbReference type="Gene3D" id="1.20.58.340">
    <property type="entry name" value="Magnesium transport protein CorA, transmembrane region"/>
    <property type="match status" value="1"/>
</dbReference>
<keyword evidence="5 7" id="KW-0040">ANK repeat</keyword>
<evidence type="ECO:0008006" key="12">
    <source>
        <dbReference type="Google" id="ProtNLM"/>
    </source>
</evidence>
<keyword evidence="4 9" id="KW-1133">Transmembrane helix</keyword>
<evidence type="ECO:0000256" key="4">
    <source>
        <dbReference type="ARBA" id="ARBA00022989"/>
    </source>
</evidence>